<feature type="transmembrane region" description="Helical" evidence="1">
    <location>
        <begin position="37"/>
        <end position="57"/>
    </location>
</feature>
<proteinExistence type="predicted"/>
<keyword evidence="1" id="KW-0472">Membrane</keyword>
<evidence type="ECO:0000313" key="3">
    <source>
        <dbReference type="Proteomes" id="UP000257032"/>
    </source>
</evidence>
<accession>A0A3D8VM32</accession>
<comment type="caution">
    <text evidence="2">The sequence shown here is derived from an EMBL/GenBank/DDBJ whole genome shotgun (WGS) entry which is preliminary data.</text>
</comment>
<keyword evidence="1" id="KW-1133">Transmembrane helix</keyword>
<protein>
    <recommendedName>
        <fullName evidence="4">YesK-like protein</fullName>
    </recommendedName>
</protein>
<evidence type="ECO:0000256" key="1">
    <source>
        <dbReference type="SAM" id="Phobius"/>
    </source>
</evidence>
<feature type="transmembrane region" description="Helical" evidence="1">
    <location>
        <begin position="6"/>
        <end position="25"/>
    </location>
</feature>
<dbReference type="EMBL" id="QTLC01000057">
    <property type="protein sequence ID" value="RDY69888.1"/>
    <property type="molecule type" value="Genomic_DNA"/>
</dbReference>
<feature type="transmembrane region" description="Helical" evidence="1">
    <location>
        <begin position="63"/>
        <end position="87"/>
    </location>
</feature>
<dbReference type="AlphaFoldDB" id="A0A3D8VM32"/>
<organism evidence="2 3">
    <name type="scientific">Halobacillus trueperi</name>
    <dbReference type="NCBI Taxonomy" id="156205"/>
    <lineage>
        <taxon>Bacteria</taxon>
        <taxon>Bacillati</taxon>
        <taxon>Bacillota</taxon>
        <taxon>Bacilli</taxon>
        <taxon>Bacillales</taxon>
        <taxon>Bacillaceae</taxon>
        <taxon>Halobacillus</taxon>
    </lineage>
</organism>
<gene>
    <name evidence="2" type="ORF">DXT76_16045</name>
</gene>
<evidence type="ECO:0000313" key="2">
    <source>
        <dbReference type="EMBL" id="RDY69888.1"/>
    </source>
</evidence>
<name>A0A3D8VM32_9BACI</name>
<dbReference type="Proteomes" id="UP000257032">
    <property type="component" value="Unassembled WGS sequence"/>
</dbReference>
<reference evidence="2 3" key="1">
    <citation type="submission" date="2018-08" db="EMBL/GenBank/DDBJ databases">
        <title>Genome sequence of strict halophilic Halobacillus trueperi SS1 isolated from Lunsu, a salty water body of North West Himalayas.</title>
        <authorList>
            <person name="Gupta S."/>
            <person name="Sharma P."/>
            <person name="Dev K."/>
            <person name="Baumler D."/>
            <person name="Sourirajan A."/>
        </authorList>
    </citation>
    <scope>NUCLEOTIDE SEQUENCE [LARGE SCALE GENOMIC DNA]</scope>
    <source>
        <strain evidence="2 3">SS1</strain>
    </source>
</reference>
<dbReference type="RefSeq" id="WP_115894767.1">
    <property type="nucleotide sequence ID" value="NZ_QTLC01000057.1"/>
</dbReference>
<evidence type="ECO:0008006" key="4">
    <source>
        <dbReference type="Google" id="ProtNLM"/>
    </source>
</evidence>
<sequence>MEFVMAIFLILTIAALLTLGILAFLPENRTYRISAGLIIALLSPLAFFIGASLGGIGGGVFGAIVSIGLFFCGVSIFINGLLISSNYKHGALEKERKKTNHSNG</sequence>
<keyword evidence="1" id="KW-0812">Transmembrane</keyword>